<organism evidence="12 13">
    <name type="scientific">Cimex lectularius</name>
    <name type="common">Bed bug</name>
    <name type="synonym">Acanthia lectularia</name>
    <dbReference type="NCBI Taxonomy" id="79782"/>
    <lineage>
        <taxon>Eukaryota</taxon>
        <taxon>Metazoa</taxon>
        <taxon>Ecdysozoa</taxon>
        <taxon>Arthropoda</taxon>
        <taxon>Hexapoda</taxon>
        <taxon>Insecta</taxon>
        <taxon>Pterygota</taxon>
        <taxon>Neoptera</taxon>
        <taxon>Paraneoptera</taxon>
        <taxon>Hemiptera</taxon>
        <taxon>Heteroptera</taxon>
        <taxon>Panheteroptera</taxon>
        <taxon>Cimicomorpha</taxon>
        <taxon>Cimicidae</taxon>
        <taxon>Cimex</taxon>
    </lineage>
</organism>
<evidence type="ECO:0000256" key="3">
    <source>
        <dbReference type="ARBA" id="ARBA00022737"/>
    </source>
</evidence>
<accession>A0A8I6RFT6</accession>
<dbReference type="SMART" id="SM00355">
    <property type="entry name" value="ZnF_C2H2"/>
    <property type="match status" value="5"/>
</dbReference>
<dbReference type="GO" id="GO:0000981">
    <property type="term" value="F:DNA-binding transcription factor activity, RNA polymerase II-specific"/>
    <property type="evidence" value="ECO:0007669"/>
    <property type="project" value="TreeGrafter"/>
</dbReference>
<feature type="compositionally biased region" description="Basic and acidic residues" evidence="10">
    <location>
        <begin position="345"/>
        <end position="359"/>
    </location>
</feature>
<dbReference type="SUPFAM" id="SSF54695">
    <property type="entry name" value="POZ domain"/>
    <property type="match status" value="1"/>
</dbReference>
<keyword evidence="6" id="KW-0805">Transcription regulation</keyword>
<keyword evidence="5" id="KW-0862">Zinc</keyword>
<evidence type="ECO:0000259" key="11">
    <source>
        <dbReference type="PROSITE" id="PS50097"/>
    </source>
</evidence>
<dbReference type="Gene3D" id="3.30.160.60">
    <property type="entry name" value="Classic Zinc Finger"/>
    <property type="match status" value="1"/>
</dbReference>
<dbReference type="PANTHER" id="PTHR46105">
    <property type="entry name" value="AGAP004733-PA"/>
    <property type="match status" value="1"/>
</dbReference>
<evidence type="ECO:0000256" key="4">
    <source>
        <dbReference type="ARBA" id="ARBA00022771"/>
    </source>
</evidence>
<dbReference type="GO" id="GO:0008270">
    <property type="term" value="F:zinc ion binding"/>
    <property type="evidence" value="ECO:0007669"/>
    <property type="project" value="UniProtKB-KW"/>
</dbReference>
<feature type="compositionally biased region" description="Low complexity" evidence="10">
    <location>
        <begin position="226"/>
        <end position="245"/>
    </location>
</feature>
<dbReference type="OMA" id="RAYTSHY"/>
<dbReference type="PROSITE" id="PS50097">
    <property type="entry name" value="BTB"/>
    <property type="match status" value="1"/>
</dbReference>
<dbReference type="AlphaFoldDB" id="A0A8I6RFT6"/>
<dbReference type="InterPro" id="IPR013087">
    <property type="entry name" value="Znf_C2H2_type"/>
</dbReference>
<feature type="compositionally biased region" description="Acidic residues" evidence="10">
    <location>
        <begin position="912"/>
        <end position="929"/>
    </location>
</feature>
<proteinExistence type="predicted"/>
<keyword evidence="7" id="KW-0238">DNA-binding</keyword>
<keyword evidence="13" id="KW-1185">Reference proteome</keyword>
<feature type="region of interest" description="Disordered" evidence="10">
    <location>
        <begin position="345"/>
        <end position="364"/>
    </location>
</feature>
<comment type="subcellular location">
    <subcellularLocation>
        <location evidence="1">Nucleus</location>
    </subcellularLocation>
</comment>
<keyword evidence="4" id="KW-0863">Zinc-finger</keyword>
<keyword evidence="2" id="KW-0479">Metal-binding</keyword>
<feature type="compositionally biased region" description="Basic and acidic residues" evidence="10">
    <location>
        <begin position="930"/>
        <end position="941"/>
    </location>
</feature>
<evidence type="ECO:0000256" key="7">
    <source>
        <dbReference type="ARBA" id="ARBA00023125"/>
    </source>
</evidence>
<dbReference type="Pfam" id="PF00096">
    <property type="entry name" value="zf-C2H2"/>
    <property type="match status" value="2"/>
</dbReference>
<dbReference type="GO" id="GO:0005634">
    <property type="term" value="C:nucleus"/>
    <property type="evidence" value="ECO:0007669"/>
    <property type="project" value="UniProtKB-SubCell"/>
</dbReference>
<feature type="domain" description="BTB" evidence="11">
    <location>
        <begin position="35"/>
        <end position="98"/>
    </location>
</feature>
<dbReference type="EnsemblMetazoa" id="XM_014389002.2">
    <property type="protein sequence ID" value="XP_014244488.1"/>
    <property type="gene ID" value="LOC106663848"/>
</dbReference>
<evidence type="ECO:0000256" key="10">
    <source>
        <dbReference type="SAM" id="MobiDB-lite"/>
    </source>
</evidence>
<dbReference type="Gene3D" id="3.30.710.10">
    <property type="entry name" value="Potassium Channel Kv1.1, Chain A"/>
    <property type="match status" value="1"/>
</dbReference>
<sequence length="941" mass="105446">MAADTKPNIKQLRVDNWAVFFLQRVQLLFAKGDHCDLTLKFQSGEELKVHRLILNTSTTYFETLESEGNLIELPDTLPYSAVHPIINFLYSGRLEFKPELFNQLLSVAKILNITILCQLLVTQKNDNGVNSTTVGVTKTDVIKRVPLKIPSTSKINKSSPTGKALEGKKLPIWRPRTTLPLLRQFKRKQLEEDDDPKPTRFNWPVDEATNNMMIQSPSFASLSYETSPVIPSPVHTTSSSPPQQQLYKRRIITSTPATLPNKFFKPNKSDENKESNENKEEERPPEVSDDDDDDGHFETLHTYGDSDDDLPQEPMTNQLKPILKPPSEAPTPTPNKKVRFSFVPEEKDKENELEPEKPVETVAQKPAASVQPLVVEKVEKIEPVSNHAKIIAEVLKKYPELVKNNKNIKLKITAPGFAQKTNTISMTTKKASHGKSSYVVIKSSVKPKETSSVTKVIECKIEESNNSKPVVNSGGSWTCSFCSTEENSKFDSYFEYRKHLENIHNERVDARVCEYCGYKASKRNLHLFHLYSKHGVPPPKNIKFPKCDQCCYIALNEGLLIKHLNSHQAAKDLTCPVCNLMFKTASSLQAHSVTCKAENDIRDNSCPHCKKKFKTNNNLNIHIKICTEKSNNQGSNIFDEVEAEDRSMDVIDVPIIETVKVNDQDHSLVELPSGLILTDQPNVALFPSSESEALNNVASGIATSIGLTVALPQDPQQAVILLDGNSDFFIEGHNSVVVANESGDYIVPEMLDNNMAQMYSTPYSVGPETETVIPCSIESTQSNEEMQNPEPESSNNVGNKEDTLEEKAESCQNISQRISLETPVIFDNELENDIIDGDLNVENTVENKGSPMIMDELPEVSNVQIENEKNDLPSQIPVENPHPVLEDVAQNPENSKENEIVKANTLVKDWGFDNDEENEEISQECENTDPDDKPCRINEDL</sequence>
<dbReference type="Proteomes" id="UP000494040">
    <property type="component" value="Unassembled WGS sequence"/>
</dbReference>
<keyword evidence="3" id="KW-0677">Repeat</keyword>
<dbReference type="OrthoDB" id="10069414at2759"/>
<dbReference type="SMART" id="SM00225">
    <property type="entry name" value="BTB"/>
    <property type="match status" value="1"/>
</dbReference>
<gene>
    <name evidence="12" type="primary">106663848</name>
</gene>
<feature type="region of interest" description="Disordered" evidence="10">
    <location>
        <begin position="911"/>
        <end position="941"/>
    </location>
</feature>
<dbReference type="PANTHER" id="PTHR46105:SF5">
    <property type="entry name" value="ZINC FINGER AND BTB DOMAIN-CONTAINING PROTEIN 44 ISOFORM X1"/>
    <property type="match status" value="1"/>
</dbReference>
<evidence type="ECO:0000256" key="8">
    <source>
        <dbReference type="ARBA" id="ARBA00023163"/>
    </source>
</evidence>
<keyword evidence="8" id="KW-0804">Transcription</keyword>
<evidence type="ECO:0000256" key="1">
    <source>
        <dbReference type="ARBA" id="ARBA00004123"/>
    </source>
</evidence>
<dbReference type="InterPro" id="IPR050457">
    <property type="entry name" value="ZnFinger_BTB_dom_contain"/>
</dbReference>
<feature type="compositionally biased region" description="Polar residues" evidence="10">
    <location>
        <begin position="780"/>
        <end position="798"/>
    </location>
</feature>
<keyword evidence="9" id="KW-0539">Nucleus</keyword>
<dbReference type="InterPro" id="IPR000210">
    <property type="entry name" value="BTB/POZ_dom"/>
</dbReference>
<dbReference type="KEGG" id="clec:106663848"/>
<feature type="region of interest" description="Disordered" evidence="10">
    <location>
        <begin position="224"/>
        <end position="337"/>
    </location>
</feature>
<evidence type="ECO:0000313" key="12">
    <source>
        <dbReference type="EnsemblMetazoa" id="XP_014244490.1"/>
    </source>
</evidence>
<feature type="compositionally biased region" description="Basic and acidic residues" evidence="10">
    <location>
        <begin position="267"/>
        <end position="286"/>
    </location>
</feature>
<evidence type="ECO:0000313" key="13">
    <source>
        <dbReference type="Proteomes" id="UP000494040"/>
    </source>
</evidence>
<dbReference type="GO" id="GO:0000978">
    <property type="term" value="F:RNA polymerase II cis-regulatory region sequence-specific DNA binding"/>
    <property type="evidence" value="ECO:0007669"/>
    <property type="project" value="TreeGrafter"/>
</dbReference>
<feature type="region of interest" description="Disordered" evidence="10">
    <location>
        <begin position="780"/>
        <end position="810"/>
    </location>
</feature>
<dbReference type="Pfam" id="PF00651">
    <property type="entry name" value="BTB"/>
    <property type="match status" value="1"/>
</dbReference>
<dbReference type="SUPFAM" id="SSF57667">
    <property type="entry name" value="beta-beta-alpha zinc fingers"/>
    <property type="match status" value="1"/>
</dbReference>
<reference evidence="12" key="1">
    <citation type="submission" date="2022-01" db="UniProtKB">
        <authorList>
            <consortium name="EnsemblMetazoa"/>
        </authorList>
    </citation>
    <scope>IDENTIFICATION</scope>
</reference>
<dbReference type="InterPro" id="IPR011333">
    <property type="entry name" value="SKP1/BTB/POZ_sf"/>
</dbReference>
<protein>
    <recommendedName>
        <fullName evidence="11">BTB domain-containing protein</fullName>
    </recommendedName>
</protein>
<name>A0A8I6RFT6_CIMLE</name>
<feature type="compositionally biased region" description="Basic and acidic residues" evidence="10">
    <location>
        <begin position="799"/>
        <end position="809"/>
    </location>
</feature>
<dbReference type="EnsemblMetazoa" id="XM_014389004.2">
    <property type="protein sequence ID" value="XP_014244490.1"/>
    <property type="gene ID" value="LOC106663848"/>
</dbReference>
<evidence type="ECO:0000256" key="6">
    <source>
        <dbReference type="ARBA" id="ARBA00023015"/>
    </source>
</evidence>
<evidence type="ECO:0000256" key="9">
    <source>
        <dbReference type="ARBA" id="ARBA00023242"/>
    </source>
</evidence>
<evidence type="ECO:0000256" key="2">
    <source>
        <dbReference type="ARBA" id="ARBA00022723"/>
    </source>
</evidence>
<feature type="compositionally biased region" description="Pro residues" evidence="10">
    <location>
        <begin position="323"/>
        <end position="333"/>
    </location>
</feature>
<dbReference type="InterPro" id="IPR036236">
    <property type="entry name" value="Znf_C2H2_sf"/>
</dbReference>
<evidence type="ECO:0000256" key="5">
    <source>
        <dbReference type="ARBA" id="ARBA00022833"/>
    </source>
</evidence>